<dbReference type="PANTHER" id="PTHR42928">
    <property type="entry name" value="TRICARBOXYLATE-BINDING PROTEIN"/>
    <property type="match status" value="1"/>
</dbReference>
<evidence type="ECO:0000256" key="1">
    <source>
        <dbReference type="ARBA" id="ARBA00006987"/>
    </source>
</evidence>
<dbReference type="InterPro" id="IPR005064">
    <property type="entry name" value="BUG"/>
</dbReference>
<evidence type="ECO:0000313" key="3">
    <source>
        <dbReference type="EMBL" id="MFC3570191.1"/>
    </source>
</evidence>
<dbReference type="Gene3D" id="3.40.190.10">
    <property type="entry name" value="Periplasmic binding protein-like II"/>
    <property type="match status" value="1"/>
</dbReference>
<keyword evidence="2" id="KW-0732">Signal</keyword>
<dbReference type="EMBL" id="JBHRXE010000033">
    <property type="protein sequence ID" value="MFC3570191.1"/>
    <property type="molecule type" value="Genomic_DNA"/>
</dbReference>
<dbReference type="Gene3D" id="3.40.190.150">
    <property type="entry name" value="Bordetella uptake gene, domain 1"/>
    <property type="match status" value="1"/>
</dbReference>
<name>A0ABV7S1U2_9RHOB</name>
<accession>A0ABV7S1U2</accession>
<comment type="caution">
    <text evidence="3">The sequence shown here is derived from an EMBL/GenBank/DDBJ whole genome shotgun (WGS) entry which is preliminary data.</text>
</comment>
<feature type="chain" id="PRO_5045769936" evidence="2">
    <location>
        <begin position="21"/>
        <end position="318"/>
    </location>
</feature>
<proteinExistence type="inferred from homology"/>
<organism evidence="3 4">
    <name type="scientific">Paracoccus simplex</name>
    <dbReference type="NCBI Taxonomy" id="2086346"/>
    <lineage>
        <taxon>Bacteria</taxon>
        <taxon>Pseudomonadati</taxon>
        <taxon>Pseudomonadota</taxon>
        <taxon>Alphaproteobacteria</taxon>
        <taxon>Rhodobacterales</taxon>
        <taxon>Paracoccaceae</taxon>
        <taxon>Paracoccus</taxon>
    </lineage>
</organism>
<dbReference type="Pfam" id="PF03401">
    <property type="entry name" value="TctC"/>
    <property type="match status" value="1"/>
</dbReference>
<dbReference type="Proteomes" id="UP001595596">
    <property type="component" value="Unassembled WGS sequence"/>
</dbReference>
<feature type="signal peptide" evidence="2">
    <location>
        <begin position="1"/>
        <end position="20"/>
    </location>
</feature>
<keyword evidence="4" id="KW-1185">Reference proteome</keyword>
<dbReference type="PANTHER" id="PTHR42928:SF5">
    <property type="entry name" value="BLR1237 PROTEIN"/>
    <property type="match status" value="1"/>
</dbReference>
<evidence type="ECO:0000313" key="4">
    <source>
        <dbReference type="Proteomes" id="UP001595596"/>
    </source>
</evidence>
<gene>
    <name evidence="3" type="ORF">ACFOMP_12075</name>
</gene>
<dbReference type="SUPFAM" id="SSF53850">
    <property type="entry name" value="Periplasmic binding protein-like II"/>
    <property type="match status" value="1"/>
</dbReference>
<dbReference type="CDD" id="cd07012">
    <property type="entry name" value="PBP2_Bug_TTT"/>
    <property type="match status" value="1"/>
</dbReference>
<comment type="similarity">
    <text evidence="1">Belongs to the UPF0065 (bug) family.</text>
</comment>
<reference evidence="4" key="1">
    <citation type="journal article" date="2019" name="Int. J. Syst. Evol. Microbiol.">
        <title>The Global Catalogue of Microorganisms (GCM) 10K type strain sequencing project: providing services to taxonomists for standard genome sequencing and annotation.</title>
        <authorList>
            <consortium name="The Broad Institute Genomics Platform"/>
            <consortium name="The Broad Institute Genome Sequencing Center for Infectious Disease"/>
            <person name="Wu L."/>
            <person name="Ma J."/>
        </authorList>
    </citation>
    <scope>NUCLEOTIDE SEQUENCE [LARGE SCALE GENOMIC DNA]</scope>
    <source>
        <strain evidence="4">VKM B-3226</strain>
    </source>
</reference>
<dbReference type="RefSeq" id="WP_379030851.1">
    <property type="nucleotide sequence ID" value="NZ_JBHRXE010000033.1"/>
</dbReference>
<dbReference type="InterPro" id="IPR042100">
    <property type="entry name" value="Bug_dom1"/>
</dbReference>
<dbReference type="PIRSF" id="PIRSF017082">
    <property type="entry name" value="YflP"/>
    <property type="match status" value="1"/>
</dbReference>
<protein>
    <submittedName>
        <fullName evidence="3">Tripartite tricarboxylate transporter substrate binding protein</fullName>
    </submittedName>
</protein>
<sequence length="318" mass="33932">MKALISLPLAAALTAGMASAALADWPTDRPIEMIVAFAPGGGTDIMLRTLAPFLETELDTQFPVLNRPGASGEIAYTALSQARPDGHTVSSLNTPGFLTMRIDRKLRFDPAEICPIARIVEDPGTFIVQPDSKFQSLEDVVAFAKEHPGAVSVATTGMGTDEHLAMLQLEQAAGIDLTAVPFGGANEAKTALLGGHVTMIGLNVGEYATSDQDSFRALAQFSEERSTLAPDLPTAKELGYDVIMSSERGLAARCDVPEEIRARLSAAVDAAIADPAFQEKAKQQGIPLSYQSGADWSAAMPARLERYTQIFQLIKQEQ</sequence>
<evidence type="ECO:0000256" key="2">
    <source>
        <dbReference type="SAM" id="SignalP"/>
    </source>
</evidence>